<accession>A0A9X1RKH5</accession>
<reference evidence="1" key="1">
    <citation type="submission" date="2022-01" db="EMBL/GenBank/DDBJ databases">
        <title>Genome sequnece data of strain Bradyrhizobium sp. nov.</title>
        <authorList>
            <person name="Zhang J."/>
        </authorList>
    </citation>
    <scope>NUCLEOTIDE SEQUENCE</scope>
    <source>
        <strain evidence="2">WYCCWR 12774</strain>
        <strain evidence="1">WYCCWR 13023</strain>
    </source>
</reference>
<sequence length="202" mass="21742">MTAVISGSGEAPVAQERACGSCTLCCKVYNVVAFGKPAGTWCSHCEPTLGCAIHDVRPSECAAFDCLWKTTPALPMHWKPDQAKMVLTVHPKTNNIQVVVDPDLPSAWTRQPYHSQLRVLAKSNMAKGHLVIVFVGEQATLILPDQDVPLGVLSLDQVISVTLEPGVGGGVYELKIFNRRTTADGQTLELASSSRHPVREAA</sequence>
<evidence type="ECO:0000313" key="2">
    <source>
        <dbReference type="EMBL" id="MCG2672665.1"/>
    </source>
</evidence>
<evidence type="ECO:0000313" key="3">
    <source>
        <dbReference type="Proteomes" id="UP001139012"/>
    </source>
</evidence>
<evidence type="ECO:0000313" key="1">
    <source>
        <dbReference type="EMBL" id="MCG2631870.1"/>
    </source>
</evidence>
<dbReference type="AlphaFoldDB" id="A0A9X1RKH5"/>
<protein>
    <submittedName>
        <fullName evidence="1">Uncharacterized protein</fullName>
    </submittedName>
</protein>
<dbReference type="EMBL" id="JAKLUA010000023">
    <property type="protein sequence ID" value="MCG2672665.1"/>
    <property type="molecule type" value="Genomic_DNA"/>
</dbReference>
<dbReference type="InterPro" id="IPR052572">
    <property type="entry name" value="UPF0153_domain"/>
</dbReference>
<comment type="caution">
    <text evidence="1">The sequence shown here is derived from an EMBL/GenBank/DDBJ whole genome shotgun (WGS) entry which is preliminary data.</text>
</comment>
<dbReference type="RefSeq" id="WP_237873918.1">
    <property type="nucleotide sequence ID" value="NZ_JAKLTY010000033.1"/>
</dbReference>
<name>A0A9X1RKH5_9BRAD</name>
<dbReference type="PANTHER" id="PTHR36931">
    <property type="entry name" value="UPF0153 PROTEIN YEIW"/>
    <property type="match status" value="1"/>
</dbReference>
<proteinExistence type="predicted"/>
<dbReference type="Proteomes" id="UP001139054">
    <property type="component" value="Unassembled WGS sequence"/>
</dbReference>
<keyword evidence="3" id="KW-1185">Reference proteome</keyword>
<gene>
    <name evidence="2" type="ORF">L6637_37535</name>
    <name evidence="1" type="ORF">L6654_35115</name>
</gene>
<dbReference type="PANTHER" id="PTHR36931:SF1">
    <property type="entry name" value="UPF0153 PROTEIN YEIW"/>
    <property type="match status" value="1"/>
</dbReference>
<dbReference type="EMBL" id="JAKLTY010000033">
    <property type="protein sequence ID" value="MCG2631870.1"/>
    <property type="molecule type" value="Genomic_DNA"/>
</dbReference>
<evidence type="ECO:0000313" key="4">
    <source>
        <dbReference type="Proteomes" id="UP001139054"/>
    </source>
</evidence>
<organism evidence="1 4">
    <name type="scientific">Bradyrhizobium zhengyangense</name>
    <dbReference type="NCBI Taxonomy" id="2911009"/>
    <lineage>
        <taxon>Bacteria</taxon>
        <taxon>Pseudomonadati</taxon>
        <taxon>Pseudomonadota</taxon>
        <taxon>Alphaproteobacteria</taxon>
        <taxon>Hyphomicrobiales</taxon>
        <taxon>Nitrobacteraceae</taxon>
        <taxon>Bradyrhizobium</taxon>
    </lineage>
</organism>
<dbReference type="Proteomes" id="UP001139012">
    <property type="component" value="Unassembled WGS sequence"/>
</dbReference>